<feature type="signal peptide" evidence="2">
    <location>
        <begin position="1"/>
        <end position="19"/>
    </location>
</feature>
<dbReference type="PANTHER" id="PTHR15337">
    <property type="entry name" value="ANTERIOR GRADIENT PROTEIN-RELATED"/>
    <property type="match status" value="1"/>
</dbReference>
<proteinExistence type="predicted"/>
<feature type="chain" id="PRO_5045894702" evidence="2">
    <location>
        <begin position="20"/>
        <end position="463"/>
    </location>
</feature>
<dbReference type="InterPro" id="IPR011990">
    <property type="entry name" value="TPR-like_helical_dom_sf"/>
</dbReference>
<accession>A0ABX7N291</accession>
<organism evidence="3 4">
    <name type="scientific">Myxococcus landrumensis</name>
    <dbReference type="NCBI Taxonomy" id="2813577"/>
    <lineage>
        <taxon>Bacteria</taxon>
        <taxon>Pseudomonadati</taxon>
        <taxon>Myxococcota</taxon>
        <taxon>Myxococcia</taxon>
        <taxon>Myxococcales</taxon>
        <taxon>Cystobacterineae</taxon>
        <taxon>Myxococcaceae</taxon>
        <taxon>Myxococcus</taxon>
    </lineage>
</organism>
<dbReference type="Proteomes" id="UP000663090">
    <property type="component" value="Chromosome"/>
</dbReference>
<keyword evidence="1 2" id="KW-0732">Signal</keyword>
<dbReference type="InterPro" id="IPR036249">
    <property type="entry name" value="Thioredoxin-like_sf"/>
</dbReference>
<sequence length="463" mass="51215">MRTYSGCLLLLGLVACTTANTGVRDRVEQARAAEPLPFIQDDYARALAEAKARGVPLFVLATTGWCISCRSMKAHVLSSPSLGRHADRFVWLEVSTDSSQNVAFQQKYPIESYPKLFILDPREEKALLRFNDTLTVAELEQLLEDGERAYKGGAKGVEALLVQADALFAQGRVVEASKVLTEVLATAPADWSRRGRVALALVESFYETYELRGLEDCATKALELLPGASRSLAWSHVARRGLACAQSILPKELEPKRAEFLQNALEEKVAEAMGPPSIDMSVDDRSWLYSGRVWMRQMAKDEAGEKALAEEWLTFLETEAAKAPTPWARAILDPHRADAALQLKTPERAIPALEQSEKEFPQDYVVPLRLSQLYQAQGRMEDALAATDRALVDAQGPRRVSVMGIRALILKERKDTAIAAKALRDAIAYSESLPEVQRSMCSVSRLKRELAQLEAPPQVTPPK</sequence>
<dbReference type="RefSeq" id="WP_206714274.1">
    <property type="nucleotide sequence ID" value="NZ_CP071091.1"/>
</dbReference>
<reference evidence="3 4" key="1">
    <citation type="submission" date="2021-02" db="EMBL/GenBank/DDBJ databases">
        <title>De Novo genome assembly of isolated myxobacteria.</title>
        <authorList>
            <person name="Stevens D.C."/>
        </authorList>
    </citation>
    <scope>NUCLEOTIDE SEQUENCE [LARGE SCALE GENOMIC DNA]</scope>
    <source>
        <strain evidence="3 4">SCHIC003</strain>
    </source>
</reference>
<evidence type="ECO:0000256" key="1">
    <source>
        <dbReference type="ARBA" id="ARBA00022729"/>
    </source>
</evidence>
<dbReference type="PROSITE" id="PS51257">
    <property type="entry name" value="PROKAR_LIPOPROTEIN"/>
    <property type="match status" value="1"/>
</dbReference>
<dbReference type="EMBL" id="CP071091">
    <property type="protein sequence ID" value="QSQ12549.1"/>
    <property type="molecule type" value="Genomic_DNA"/>
</dbReference>
<gene>
    <name evidence="3" type="ORF">JY572_29905</name>
</gene>
<name>A0ABX7N291_9BACT</name>
<dbReference type="Pfam" id="PF13899">
    <property type="entry name" value="Thioredoxin_7"/>
    <property type="match status" value="1"/>
</dbReference>
<evidence type="ECO:0000313" key="3">
    <source>
        <dbReference type="EMBL" id="QSQ12549.1"/>
    </source>
</evidence>
<dbReference type="SUPFAM" id="SSF48452">
    <property type="entry name" value="TPR-like"/>
    <property type="match status" value="1"/>
</dbReference>
<evidence type="ECO:0000256" key="2">
    <source>
        <dbReference type="SAM" id="SignalP"/>
    </source>
</evidence>
<dbReference type="SUPFAM" id="SSF52833">
    <property type="entry name" value="Thioredoxin-like"/>
    <property type="match status" value="1"/>
</dbReference>
<protein>
    <submittedName>
        <fullName evidence="3">Thioredoxin family protein</fullName>
    </submittedName>
</protein>
<dbReference type="Pfam" id="PF14559">
    <property type="entry name" value="TPR_19"/>
    <property type="match status" value="1"/>
</dbReference>
<dbReference type="Gene3D" id="3.40.30.10">
    <property type="entry name" value="Glutaredoxin"/>
    <property type="match status" value="1"/>
</dbReference>
<dbReference type="InterPro" id="IPR051099">
    <property type="entry name" value="AGR/TXD"/>
</dbReference>
<keyword evidence="4" id="KW-1185">Reference proteome</keyword>
<dbReference type="PANTHER" id="PTHR15337:SF11">
    <property type="entry name" value="THIOREDOXIN DOMAIN-CONTAINING PROTEIN"/>
    <property type="match status" value="1"/>
</dbReference>
<dbReference type="Gene3D" id="1.25.40.10">
    <property type="entry name" value="Tetratricopeptide repeat domain"/>
    <property type="match status" value="1"/>
</dbReference>
<evidence type="ECO:0000313" key="4">
    <source>
        <dbReference type="Proteomes" id="UP000663090"/>
    </source>
</evidence>